<dbReference type="SUPFAM" id="SSF89796">
    <property type="entry name" value="CoA-transferase family III (CaiB/BaiF)"/>
    <property type="match status" value="1"/>
</dbReference>
<dbReference type="Pfam" id="PF02515">
    <property type="entry name" value="CoA_transf_3"/>
    <property type="match status" value="1"/>
</dbReference>
<dbReference type="InterPro" id="IPR050509">
    <property type="entry name" value="CoA-transferase_III"/>
</dbReference>
<dbReference type="InterPro" id="IPR044855">
    <property type="entry name" value="CoA-Trfase_III_dom3_sf"/>
</dbReference>
<dbReference type="EMBL" id="JANCLU010000016">
    <property type="protein sequence ID" value="MCP8939993.1"/>
    <property type="molecule type" value="Genomic_DNA"/>
</dbReference>
<evidence type="ECO:0000256" key="1">
    <source>
        <dbReference type="ARBA" id="ARBA00022679"/>
    </source>
</evidence>
<dbReference type="Gene3D" id="3.40.50.10540">
    <property type="entry name" value="Crotonobetainyl-coa:carnitine coa-transferase, domain 1"/>
    <property type="match status" value="2"/>
</dbReference>
<sequence length="407" mass="43926">MDLTDVRGMLAGRVFADLGAEVVAVEPPTGGGEWPVSWARPEQWSVLSYNKKSVTCDAGRPEGRHLLDELCRGADFLLLSGAPAELEALDLGYERLAKANPGLIYVTMSPFGLTGPKADYADSDLIVWAASGTLSRNRVGSRVPIRISSPLHGYFHGAVEAVAGALLALAERARSGRGQHVDISFQNSMVFANMLQGLYPLVNDVAAPPDQAVTIFPTVWRTSDGYVQFTLTTGPATGHFSNGFIRWMDEAGMLPEEFAVFDWRDLPQTSGSGLSSSGSTLERFAAAGLDQAKRSRLEEAIRRFFLTLGTRDLLASAHERRLLLSPIFSVADVYANPHHAERGLWFSPEGPASDGPRLVGRFARTVPDGFQDRGGPGEPGSANADIYRRWVGLSDGDIEALRANGVI</sequence>
<keyword evidence="3" id="KW-1185">Reference proteome</keyword>
<comment type="caution">
    <text evidence="2">The sequence shown here is derived from an EMBL/GenBank/DDBJ whole genome shotgun (WGS) entry which is preliminary data.</text>
</comment>
<dbReference type="Gene3D" id="3.30.1540.10">
    <property type="entry name" value="formyl-coa transferase, domain 3"/>
    <property type="match status" value="1"/>
</dbReference>
<dbReference type="InterPro" id="IPR023606">
    <property type="entry name" value="CoA-Trfase_III_dom_1_sf"/>
</dbReference>
<dbReference type="GO" id="GO:0016740">
    <property type="term" value="F:transferase activity"/>
    <property type="evidence" value="ECO:0007669"/>
    <property type="project" value="UniProtKB-KW"/>
</dbReference>
<evidence type="ECO:0000313" key="2">
    <source>
        <dbReference type="EMBL" id="MCP8939993.1"/>
    </source>
</evidence>
<proteinExistence type="predicted"/>
<dbReference type="Proteomes" id="UP001205890">
    <property type="component" value="Unassembled WGS sequence"/>
</dbReference>
<dbReference type="PANTHER" id="PTHR48228:SF6">
    <property type="entry name" value="L-CARNITINE COA-TRANSFERASE"/>
    <property type="match status" value="1"/>
</dbReference>
<keyword evidence="1 2" id="KW-0808">Transferase</keyword>
<organism evidence="2 3">
    <name type="scientific">Alsobacter ponti</name>
    <dbReference type="NCBI Taxonomy" id="2962936"/>
    <lineage>
        <taxon>Bacteria</taxon>
        <taxon>Pseudomonadati</taxon>
        <taxon>Pseudomonadota</taxon>
        <taxon>Alphaproteobacteria</taxon>
        <taxon>Hyphomicrobiales</taxon>
        <taxon>Alsobacteraceae</taxon>
        <taxon>Alsobacter</taxon>
    </lineage>
</organism>
<accession>A0ABT1LID4</accession>
<protein>
    <submittedName>
        <fullName evidence="2">CoA transferase</fullName>
    </submittedName>
</protein>
<reference evidence="2 3" key="1">
    <citation type="submission" date="2022-07" db="EMBL/GenBank/DDBJ databases">
        <authorList>
            <person name="Li W.-J."/>
            <person name="Deng Q.-Q."/>
        </authorList>
    </citation>
    <scope>NUCLEOTIDE SEQUENCE [LARGE SCALE GENOMIC DNA]</scope>
    <source>
        <strain evidence="2 3">SYSU M60028</strain>
    </source>
</reference>
<gene>
    <name evidence="2" type="ORF">NK718_15815</name>
</gene>
<name>A0ABT1LID4_9HYPH</name>
<dbReference type="InterPro" id="IPR003673">
    <property type="entry name" value="CoA-Trfase_fam_III"/>
</dbReference>
<evidence type="ECO:0000313" key="3">
    <source>
        <dbReference type="Proteomes" id="UP001205890"/>
    </source>
</evidence>
<dbReference type="PANTHER" id="PTHR48228">
    <property type="entry name" value="SUCCINYL-COA--D-CITRAMALATE COA-TRANSFERASE"/>
    <property type="match status" value="1"/>
</dbReference>